<sequence length="312" mass="35038">MDPSVRRIIESCELSHAEFVMHYQPLKRRIDDALAGHPAASEWLIGPSRVGKSMLINNLAREYPETKVEGVRRIPVLVVPVPSPVSPKEMPKSVLAALGMPTVRGNSGDLFLKMERLLKLAGTKVLLFEEASHIVEVGTKMPPRAAGDWFKQLMERLGLTIILFGVPHLEKLYQSNEQLRKRSQARRQFRPYDSTDKAEYFSFAQCVMTYADVFDKAGWPIDMPRAQLVGHCYLLSGGLVGVVSAFMNRLAYDLEPQKRRLVTAEDCARAMRSIESAGHPDHPAFTRAEVTPAELEQAHITVLAEAKLPRRR</sequence>
<dbReference type="EMBL" id="RCZI01000002">
    <property type="protein sequence ID" value="TPG29439.1"/>
    <property type="molecule type" value="Genomic_DNA"/>
</dbReference>
<dbReference type="SUPFAM" id="SSF52540">
    <property type="entry name" value="P-loop containing nucleoside triphosphate hydrolases"/>
    <property type="match status" value="1"/>
</dbReference>
<dbReference type="InterPro" id="IPR008868">
    <property type="entry name" value="TniB"/>
</dbReference>
<dbReference type="InterPro" id="IPR027417">
    <property type="entry name" value="P-loop_NTPase"/>
</dbReference>
<comment type="caution">
    <text evidence="1">The sequence shown here is derived from an EMBL/GenBank/DDBJ whole genome shotgun (WGS) entry which is preliminary data.</text>
</comment>
<reference evidence="1 2" key="1">
    <citation type="journal article" date="2019" name="Environ. Microbiol.">
        <title>Species interactions and distinct microbial communities in high Arctic permafrost affected cryosols are associated with the CH4 and CO2 gas fluxes.</title>
        <authorList>
            <person name="Altshuler I."/>
            <person name="Hamel J."/>
            <person name="Turney S."/>
            <person name="Magnuson E."/>
            <person name="Levesque R."/>
            <person name="Greer C."/>
            <person name="Whyte L.G."/>
        </authorList>
    </citation>
    <scope>NUCLEOTIDE SEQUENCE [LARGE SCALE GENOMIC DNA]</scope>
    <source>
        <strain evidence="1 2">S06.C</strain>
    </source>
</reference>
<protein>
    <submittedName>
        <fullName evidence="1">ATP-binding protein</fullName>
    </submittedName>
</protein>
<gene>
    <name evidence="1" type="ORF">EAH82_10745</name>
</gene>
<accession>A0A502DXL9</accession>
<dbReference type="AlphaFoldDB" id="A0A502DXL9"/>
<dbReference type="GO" id="GO:0005524">
    <property type="term" value="F:ATP binding"/>
    <property type="evidence" value="ECO:0007669"/>
    <property type="project" value="UniProtKB-KW"/>
</dbReference>
<evidence type="ECO:0000313" key="1">
    <source>
        <dbReference type="EMBL" id="TPG29439.1"/>
    </source>
</evidence>
<dbReference type="Pfam" id="PF05621">
    <property type="entry name" value="TniB"/>
    <property type="match status" value="1"/>
</dbReference>
<proteinExistence type="predicted"/>
<keyword evidence="1" id="KW-0547">Nucleotide-binding</keyword>
<organism evidence="1 2">
    <name type="scientific">Variovorax guangxiensis</name>
    <dbReference type="NCBI Taxonomy" id="1775474"/>
    <lineage>
        <taxon>Bacteria</taxon>
        <taxon>Pseudomonadati</taxon>
        <taxon>Pseudomonadota</taxon>
        <taxon>Betaproteobacteria</taxon>
        <taxon>Burkholderiales</taxon>
        <taxon>Comamonadaceae</taxon>
        <taxon>Variovorax</taxon>
    </lineage>
</organism>
<evidence type="ECO:0000313" key="2">
    <source>
        <dbReference type="Proteomes" id="UP000319212"/>
    </source>
</evidence>
<dbReference type="Proteomes" id="UP000319212">
    <property type="component" value="Unassembled WGS sequence"/>
</dbReference>
<dbReference type="OrthoDB" id="8778409at2"/>
<name>A0A502DXL9_9BURK</name>
<dbReference type="Gene3D" id="3.40.50.300">
    <property type="entry name" value="P-loop containing nucleotide triphosphate hydrolases"/>
    <property type="match status" value="1"/>
</dbReference>
<keyword evidence="1" id="KW-0067">ATP-binding</keyword>